<accession>A0ABT3I4C5</accession>
<sequence length="280" mass="31201">MTTTRGLMITQKIDATSSGFMMNGGLDAQSLRQYLLFWDHLVCPQSNIFHFGMGDDFEYLMNVGIAKYLRVNFSGSTNTGAAFWRTLQDQAFNELSNDKNVGWTLASSIKMLGLSEDKQVQHEALCFKLIDTLKVFTPEVPLPEILEFKLKRQDMLLEFRDSMDELKDSVIASSNIVESFQRKQRKVEKDIIELNQLIDETKYPSVRRCALDVLAVEGALGFTSAILAELGVGNGYGLALKGTSMIGGIGISLMRHNAPVKLPAHLKQYAYVACATKDLV</sequence>
<keyword evidence="2" id="KW-1185">Reference proteome</keyword>
<reference evidence="1" key="1">
    <citation type="submission" date="2022-10" db="EMBL/GenBank/DDBJ databases">
        <title>Shewanella flava sp. nov, isolated from the estuary of the Fenhe River into the Yellow River.</title>
        <authorList>
            <person name="Li Y."/>
        </authorList>
    </citation>
    <scope>NUCLEOTIDE SEQUENCE</scope>
    <source>
        <strain evidence="1">FYR11-62</strain>
    </source>
</reference>
<proteinExistence type="predicted"/>
<organism evidence="1 2">
    <name type="scientific">Shewanella subflava</name>
    <dbReference type="NCBI Taxonomy" id="2986476"/>
    <lineage>
        <taxon>Bacteria</taxon>
        <taxon>Pseudomonadati</taxon>
        <taxon>Pseudomonadota</taxon>
        <taxon>Gammaproteobacteria</taxon>
        <taxon>Alteromonadales</taxon>
        <taxon>Shewanellaceae</taxon>
        <taxon>Shewanella</taxon>
    </lineage>
</organism>
<evidence type="ECO:0000313" key="2">
    <source>
        <dbReference type="Proteomes" id="UP001163714"/>
    </source>
</evidence>
<comment type="caution">
    <text evidence="1">The sequence shown here is derived from an EMBL/GenBank/DDBJ whole genome shotgun (WGS) entry which is preliminary data.</text>
</comment>
<gene>
    <name evidence="1" type="ORF">OHT75_00300</name>
</gene>
<evidence type="ECO:0000313" key="1">
    <source>
        <dbReference type="EMBL" id="MCW3170925.1"/>
    </source>
</evidence>
<dbReference type="RefSeq" id="WP_264724356.1">
    <property type="nucleotide sequence ID" value="NZ_JAPDMX010000001.1"/>
</dbReference>
<protein>
    <submittedName>
        <fullName evidence="1">DUF6236 family protein</fullName>
    </submittedName>
</protein>
<name>A0ABT3I4C5_9GAMM</name>
<dbReference type="Proteomes" id="UP001163714">
    <property type="component" value="Unassembled WGS sequence"/>
</dbReference>
<dbReference type="EMBL" id="JAPDMX010000001">
    <property type="protein sequence ID" value="MCW3170925.1"/>
    <property type="molecule type" value="Genomic_DNA"/>
</dbReference>